<keyword evidence="2" id="KW-1185">Reference proteome</keyword>
<name>A0A0B0MZH9_GOSAR</name>
<protein>
    <submittedName>
        <fullName evidence="1">Uncharacterized protein</fullName>
    </submittedName>
</protein>
<proteinExistence type="predicted"/>
<organism evidence="1 2">
    <name type="scientific">Gossypium arboreum</name>
    <name type="common">Tree cotton</name>
    <name type="synonym">Gossypium nanking</name>
    <dbReference type="NCBI Taxonomy" id="29729"/>
    <lineage>
        <taxon>Eukaryota</taxon>
        <taxon>Viridiplantae</taxon>
        <taxon>Streptophyta</taxon>
        <taxon>Embryophyta</taxon>
        <taxon>Tracheophyta</taxon>
        <taxon>Spermatophyta</taxon>
        <taxon>Magnoliopsida</taxon>
        <taxon>eudicotyledons</taxon>
        <taxon>Gunneridae</taxon>
        <taxon>Pentapetalae</taxon>
        <taxon>rosids</taxon>
        <taxon>malvids</taxon>
        <taxon>Malvales</taxon>
        <taxon>Malvaceae</taxon>
        <taxon>Malvoideae</taxon>
        <taxon>Gossypium</taxon>
    </lineage>
</organism>
<evidence type="ECO:0000313" key="1">
    <source>
        <dbReference type="EMBL" id="KHG07533.1"/>
    </source>
</evidence>
<evidence type="ECO:0000313" key="2">
    <source>
        <dbReference type="Proteomes" id="UP000032142"/>
    </source>
</evidence>
<dbReference type="AlphaFoldDB" id="A0A0B0MZH9"/>
<comment type="caution">
    <text evidence="1">The sequence shown here is derived from an EMBL/GenBank/DDBJ whole genome shotgun (WGS) entry which is preliminary data.</text>
</comment>
<reference evidence="2" key="1">
    <citation type="submission" date="2014-09" db="EMBL/GenBank/DDBJ databases">
        <authorList>
            <person name="Mudge J."/>
            <person name="Ramaraj T."/>
            <person name="Lindquist I.E."/>
            <person name="Bharti A.K."/>
            <person name="Sundararajan A."/>
            <person name="Cameron C.T."/>
            <person name="Woodward J.E."/>
            <person name="May G.D."/>
            <person name="Brubaker C."/>
            <person name="Broadhvest J."/>
            <person name="Wilkins T.A."/>
        </authorList>
    </citation>
    <scope>NUCLEOTIDE SEQUENCE</scope>
    <source>
        <strain evidence="2">cv. AKA8401</strain>
    </source>
</reference>
<accession>A0A0B0MZH9</accession>
<sequence>MSGSIARLKTSHCFASLTIIEYMLPVIQGARILKASKRLPWPIGENSWFRSHRLVN</sequence>
<dbReference type="EMBL" id="JRRC01476417">
    <property type="protein sequence ID" value="KHG07533.1"/>
    <property type="molecule type" value="Genomic_DNA"/>
</dbReference>
<dbReference type="Proteomes" id="UP000032142">
    <property type="component" value="Unassembled WGS sequence"/>
</dbReference>
<gene>
    <name evidence="1" type="ORF">F383_34622</name>
</gene>